<reference evidence="2 3" key="1">
    <citation type="submission" date="2017-10" db="EMBL/GenBank/DDBJ databases">
        <title>Draft genome sequences of strains TRE 1, TRE 9, TRE H and TRI 7, isolated from tamarins, belonging to four potential novel Bifidobacterium species.</title>
        <authorList>
            <person name="Mattarelli P."/>
            <person name="Modesto M."/>
            <person name="Puglisi E."/>
            <person name="Morelli L."/>
            <person name="Spezio C."/>
            <person name="Bonetti A."/>
            <person name="Sandri C."/>
        </authorList>
    </citation>
    <scope>NUCLEOTIDE SEQUENCE [LARGE SCALE GENOMIC DNA]</scope>
    <source>
        <strain evidence="3">TRI7</strain>
    </source>
</reference>
<organism evidence="2 3">
    <name type="scientific">Bifidobacterium simiarum</name>
    <dbReference type="NCBI Taxonomy" id="2045441"/>
    <lineage>
        <taxon>Bacteria</taxon>
        <taxon>Bacillati</taxon>
        <taxon>Actinomycetota</taxon>
        <taxon>Actinomycetes</taxon>
        <taxon>Bifidobacteriales</taxon>
        <taxon>Bifidobacteriaceae</taxon>
        <taxon>Bifidobacterium</taxon>
    </lineage>
</organism>
<dbReference type="EMBL" id="PEBK01000008">
    <property type="protein sequence ID" value="PJM74779.1"/>
    <property type="molecule type" value="Genomic_DNA"/>
</dbReference>
<keyword evidence="3" id="KW-1185">Reference proteome</keyword>
<proteinExistence type="predicted"/>
<comment type="caution">
    <text evidence="2">The sequence shown here is derived from an EMBL/GenBank/DDBJ whole genome shotgun (WGS) entry which is preliminary data.</text>
</comment>
<dbReference type="AlphaFoldDB" id="A0A2M9HD90"/>
<evidence type="ECO:0000313" key="3">
    <source>
        <dbReference type="Proteomes" id="UP000231451"/>
    </source>
</evidence>
<evidence type="ECO:0000256" key="1">
    <source>
        <dbReference type="SAM" id="MobiDB-lite"/>
    </source>
</evidence>
<feature type="region of interest" description="Disordered" evidence="1">
    <location>
        <begin position="57"/>
        <end position="82"/>
    </location>
</feature>
<name>A0A2M9HD90_9BIFI</name>
<sequence length="82" mass="8918">MERSFFARVTVLARTGSHTGHANGKAPDADRHATGGPAYDTIIMWSIIVRPRYAPRYETTLGGPPIPGNPPNGRTGTRSRCR</sequence>
<protein>
    <submittedName>
        <fullName evidence="2">Uncharacterized protein</fullName>
    </submittedName>
</protein>
<accession>A0A2M9HD90</accession>
<gene>
    <name evidence="2" type="ORF">CSQ87_08610</name>
</gene>
<dbReference type="Proteomes" id="UP000231451">
    <property type="component" value="Unassembled WGS sequence"/>
</dbReference>
<evidence type="ECO:0000313" key="2">
    <source>
        <dbReference type="EMBL" id="PJM74779.1"/>
    </source>
</evidence>